<evidence type="ECO:0000313" key="2">
    <source>
        <dbReference type="Proteomes" id="UP000034883"/>
    </source>
</evidence>
<dbReference type="Proteomes" id="UP000034883">
    <property type="component" value="Chromosome"/>
</dbReference>
<accession>A0A0F6W0X1</accession>
<evidence type="ECO:0008006" key="3">
    <source>
        <dbReference type="Google" id="ProtNLM"/>
    </source>
</evidence>
<gene>
    <name evidence="1" type="ORF">DB32_001570</name>
</gene>
<reference evidence="1 2" key="1">
    <citation type="submission" date="2015-03" db="EMBL/GenBank/DDBJ databases">
        <title>Genome assembly of Sandaracinus amylolyticus DSM 53668.</title>
        <authorList>
            <person name="Sharma G."/>
            <person name="Subramanian S."/>
        </authorList>
    </citation>
    <scope>NUCLEOTIDE SEQUENCE [LARGE SCALE GENOMIC DNA]</scope>
    <source>
        <strain evidence="1 2">DSM 53668</strain>
    </source>
</reference>
<dbReference type="KEGG" id="samy:DB32_001570"/>
<keyword evidence="2" id="KW-1185">Reference proteome</keyword>
<dbReference type="AlphaFoldDB" id="A0A0F6W0X1"/>
<name>A0A0F6W0X1_9BACT</name>
<dbReference type="STRING" id="927083.DB32_001570"/>
<protein>
    <recommendedName>
        <fullName evidence="3">MarR family transcriptional regulator</fullName>
    </recommendedName>
</protein>
<dbReference type="EMBL" id="CP011125">
    <property type="protein sequence ID" value="AKF04421.1"/>
    <property type="molecule type" value="Genomic_DNA"/>
</dbReference>
<dbReference type="RefSeq" id="WP_240481174.1">
    <property type="nucleotide sequence ID" value="NZ_CP011125.1"/>
</dbReference>
<organism evidence="1 2">
    <name type="scientific">Sandaracinus amylolyticus</name>
    <dbReference type="NCBI Taxonomy" id="927083"/>
    <lineage>
        <taxon>Bacteria</taxon>
        <taxon>Pseudomonadati</taxon>
        <taxon>Myxococcota</taxon>
        <taxon>Polyangia</taxon>
        <taxon>Polyangiales</taxon>
        <taxon>Sandaracinaceae</taxon>
        <taxon>Sandaracinus</taxon>
    </lineage>
</organism>
<proteinExistence type="predicted"/>
<sequence length="106" mass="11969">MEQLETLLLLHSQRDRDWSPGEIAKELRTAAISAGNRVVDLAARGLLAVDQSRYRFAPSSGELDAAVAELARVYRERPVTVIEIIFSRPSEVIRTFADAFKLRRDE</sequence>
<evidence type="ECO:0000313" key="1">
    <source>
        <dbReference type="EMBL" id="AKF04421.1"/>
    </source>
</evidence>